<dbReference type="Proteomes" id="UP001596099">
    <property type="component" value="Unassembled WGS sequence"/>
</dbReference>
<dbReference type="EMBL" id="JBHSQH010000001">
    <property type="protein sequence ID" value="MFC5972934.1"/>
    <property type="molecule type" value="Genomic_DNA"/>
</dbReference>
<comment type="caution">
    <text evidence="2">The sequence shown here is derived from an EMBL/GenBank/DDBJ whole genome shotgun (WGS) entry which is preliminary data.</text>
</comment>
<keyword evidence="1" id="KW-1133">Transmembrane helix</keyword>
<protein>
    <submittedName>
        <fullName evidence="2">Uncharacterized protein</fullName>
    </submittedName>
</protein>
<feature type="transmembrane region" description="Helical" evidence="1">
    <location>
        <begin position="69"/>
        <end position="91"/>
    </location>
</feature>
<evidence type="ECO:0000256" key="1">
    <source>
        <dbReference type="SAM" id="Phobius"/>
    </source>
</evidence>
<keyword evidence="1" id="KW-0472">Membrane</keyword>
<organism evidence="2 3">
    <name type="scientific">Halomarina salina</name>
    <dbReference type="NCBI Taxonomy" id="1872699"/>
    <lineage>
        <taxon>Archaea</taxon>
        <taxon>Methanobacteriati</taxon>
        <taxon>Methanobacteriota</taxon>
        <taxon>Stenosarchaea group</taxon>
        <taxon>Halobacteria</taxon>
        <taxon>Halobacteriales</taxon>
        <taxon>Natronomonadaceae</taxon>
        <taxon>Halomarina</taxon>
    </lineage>
</organism>
<accession>A0ABD5RRS9</accession>
<sequence length="101" mass="11515">MRRVPFVRSLAYHTRRVLGRPVRTGLKVVTGLVMLVGAYLLVVEQEALLAVSEREGYGVLDVLALVDPWLWPVFLVGGTILVVVVEIWGGVQRDMRYRRRR</sequence>
<feature type="transmembrane region" description="Helical" evidence="1">
    <location>
        <begin position="21"/>
        <end position="42"/>
    </location>
</feature>
<evidence type="ECO:0000313" key="3">
    <source>
        <dbReference type="Proteomes" id="UP001596099"/>
    </source>
</evidence>
<reference evidence="2 3" key="1">
    <citation type="journal article" date="2019" name="Int. J. Syst. Evol. Microbiol.">
        <title>The Global Catalogue of Microorganisms (GCM) 10K type strain sequencing project: providing services to taxonomists for standard genome sequencing and annotation.</title>
        <authorList>
            <consortium name="The Broad Institute Genomics Platform"/>
            <consortium name="The Broad Institute Genome Sequencing Center for Infectious Disease"/>
            <person name="Wu L."/>
            <person name="Ma J."/>
        </authorList>
    </citation>
    <scope>NUCLEOTIDE SEQUENCE [LARGE SCALE GENOMIC DNA]</scope>
    <source>
        <strain evidence="2 3">CGMCC 1.12543</strain>
    </source>
</reference>
<dbReference type="AlphaFoldDB" id="A0ABD5RRS9"/>
<keyword evidence="3" id="KW-1185">Reference proteome</keyword>
<gene>
    <name evidence="2" type="ORF">ACFPYI_16495</name>
</gene>
<name>A0ABD5RRS9_9EURY</name>
<evidence type="ECO:0000313" key="2">
    <source>
        <dbReference type="EMBL" id="MFC5972934.1"/>
    </source>
</evidence>
<keyword evidence="1" id="KW-0812">Transmembrane</keyword>
<dbReference type="RefSeq" id="WP_247416896.1">
    <property type="nucleotide sequence ID" value="NZ_JALLGW010000001.1"/>
</dbReference>
<proteinExistence type="predicted"/>